<keyword evidence="3" id="KW-1185">Reference proteome</keyword>
<dbReference type="Gene3D" id="3.40.50.2020">
    <property type="match status" value="1"/>
</dbReference>
<gene>
    <name evidence="2" type="ORF">SAMN02746062_01427</name>
</gene>
<organism evidence="2 3">
    <name type="scientific">Alysiella filiformis DSM 16848</name>
    <dbReference type="NCBI Taxonomy" id="1120981"/>
    <lineage>
        <taxon>Bacteria</taxon>
        <taxon>Pseudomonadati</taxon>
        <taxon>Pseudomonadota</taxon>
        <taxon>Betaproteobacteria</taxon>
        <taxon>Neisseriales</taxon>
        <taxon>Neisseriaceae</taxon>
        <taxon>Alysiella</taxon>
    </lineage>
</organism>
<evidence type="ECO:0000313" key="2">
    <source>
        <dbReference type="EMBL" id="SOD68871.1"/>
    </source>
</evidence>
<dbReference type="Pfam" id="PF00156">
    <property type="entry name" value="Pribosyltran"/>
    <property type="match status" value="1"/>
</dbReference>
<dbReference type="EMBL" id="OCNF01000011">
    <property type="protein sequence ID" value="SOD68871.1"/>
    <property type="molecule type" value="Genomic_DNA"/>
</dbReference>
<dbReference type="RefSeq" id="WP_097114458.1">
    <property type="nucleotide sequence ID" value="NZ_CP083931.1"/>
</dbReference>
<dbReference type="GO" id="GO:0016740">
    <property type="term" value="F:transferase activity"/>
    <property type="evidence" value="ECO:0007669"/>
    <property type="project" value="UniProtKB-KW"/>
</dbReference>
<reference evidence="2 3" key="1">
    <citation type="submission" date="2017-09" db="EMBL/GenBank/DDBJ databases">
        <authorList>
            <person name="Ehlers B."/>
            <person name="Leendertz F.H."/>
        </authorList>
    </citation>
    <scope>NUCLEOTIDE SEQUENCE [LARGE SCALE GENOMIC DNA]</scope>
    <source>
        <strain evidence="2 3">DSM 16848</strain>
    </source>
</reference>
<name>A0A286ED91_9NEIS</name>
<dbReference type="OrthoDB" id="9793412at2"/>
<proteinExistence type="predicted"/>
<evidence type="ECO:0000259" key="1">
    <source>
        <dbReference type="Pfam" id="PF00156"/>
    </source>
</evidence>
<keyword evidence="2" id="KW-0808">Transferase</keyword>
<evidence type="ECO:0000313" key="3">
    <source>
        <dbReference type="Proteomes" id="UP000219669"/>
    </source>
</evidence>
<dbReference type="SUPFAM" id="SSF53271">
    <property type="entry name" value="PRTase-like"/>
    <property type="match status" value="1"/>
</dbReference>
<protein>
    <submittedName>
        <fullName evidence="2">Phosphoribosyl transferase domain-containing protein</fullName>
    </submittedName>
</protein>
<dbReference type="CDD" id="cd06223">
    <property type="entry name" value="PRTases_typeI"/>
    <property type="match status" value="1"/>
</dbReference>
<dbReference type="AlphaFoldDB" id="A0A286ED91"/>
<feature type="domain" description="Phosphoribosyltransferase" evidence="1">
    <location>
        <begin position="187"/>
        <end position="232"/>
    </location>
</feature>
<accession>A0A286ED91</accession>
<dbReference type="InterPro" id="IPR029057">
    <property type="entry name" value="PRTase-like"/>
</dbReference>
<dbReference type="InterPro" id="IPR000836">
    <property type="entry name" value="PRTase_dom"/>
</dbReference>
<dbReference type="Proteomes" id="UP000219669">
    <property type="component" value="Unassembled WGS sequence"/>
</dbReference>
<sequence>MKFKIVHQTVQCVPSEKPQTLHQIQLSHDVDLYYVVPRFKRGRSKNQVAVLGDNCPFLYGLKQLDGLSVEPQFRAMFYEIATQSVRQHFQNHLPFDYLVLLPSSHRICQDWVAQFDYDVPVLNHIFRKKHVGEIQEEMNFLYQNGKVNQKIHEIITQKCGAAQDIFSLKHIPVAYRRWVQPFALNQQENPDLSGKRILLVDDICSSGSSLLQAADLLKQVYCVQQIAALTLFGKVPA</sequence>